<sequence length="523" mass="59141">MFAMESSILNSIWDSAYVLSLGVREGDGGHRWAALLVAFCVIFILQASCSRSHRQRLVPGVRIVGGSSKEEIRQNRTRFASQGKDMILKGYEETDRGMFYVPSNLGERLMLPVKYLEDLKNAPVDKVDFVATFFEMFEGHYTTMGSRSTLHPRVVRAQLNANLADVMPDIQDEIRNAFDAAFPICEDWTEVSVVDRITQIVARVSSRMFGGKELSENDEWVQASIQFALDGFIGAQAIKKYPVFLRPIAQYFIPALRNIAKHHRAAERAAVPLLARREQTGEQARDLLCWMAQDAKGHERDKKFIASILLKVSFAAIHTSAAAPSQLLYDLCCRREYIEPLRLEVESVLDIDGNVDKRGFDKLLKLDSIMKESQRLNPLLLITFERVIHEDYKLSDGFVIPAHTTIGIPTIALNMDPHLYPDPGKFDGLRFERIRTKESVEVAARAQYVASNTSSMSFGFGRHACPGRWFAANEIKAIMAHILLHYDFKFPDGVNCRPPSIPVETQFLPNHSATLMFRKRNPT</sequence>
<keyword evidence="6 8" id="KW-0503">Monooxygenase</keyword>
<dbReference type="Pfam" id="PF00067">
    <property type="entry name" value="p450"/>
    <property type="match status" value="1"/>
</dbReference>
<dbReference type="Gene3D" id="1.10.630.10">
    <property type="entry name" value="Cytochrome P450"/>
    <property type="match status" value="1"/>
</dbReference>
<comment type="similarity">
    <text evidence="2 8">Belongs to the cytochrome P450 family.</text>
</comment>
<keyword evidence="7 8" id="KW-0349">Heme</keyword>
<dbReference type="SUPFAM" id="SSF48264">
    <property type="entry name" value="Cytochrome P450"/>
    <property type="match status" value="1"/>
</dbReference>
<name>A0A6G1KTZ7_9PEZI</name>
<evidence type="ECO:0000256" key="4">
    <source>
        <dbReference type="ARBA" id="ARBA00023002"/>
    </source>
</evidence>
<comment type="cofactor">
    <cofactor evidence="1 7">
        <name>heme</name>
        <dbReference type="ChEBI" id="CHEBI:30413"/>
    </cofactor>
</comment>
<evidence type="ECO:0000256" key="2">
    <source>
        <dbReference type="ARBA" id="ARBA00010617"/>
    </source>
</evidence>
<dbReference type="PANTHER" id="PTHR46206">
    <property type="entry name" value="CYTOCHROME P450"/>
    <property type="match status" value="1"/>
</dbReference>
<dbReference type="InterPro" id="IPR036396">
    <property type="entry name" value="Cyt_P450_sf"/>
</dbReference>
<dbReference type="InterPro" id="IPR001128">
    <property type="entry name" value="Cyt_P450"/>
</dbReference>
<evidence type="ECO:0000313" key="10">
    <source>
        <dbReference type="Proteomes" id="UP000799436"/>
    </source>
</evidence>
<evidence type="ECO:0000313" key="9">
    <source>
        <dbReference type="EMBL" id="KAF2764143.1"/>
    </source>
</evidence>
<dbReference type="InterPro" id="IPR017972">
    <property type="entry name" value="Cyt_P450_CS"/>
</dbReference>
<dbReference type="GO" id="GO:0020037">
    <property type="term" value="F:heme binding"/>
    <property type="evidence" value="ECO:0007669"/>
    <property type="project" value="InterPro"/>
</dbReference>
<dbReference type="GO" id="GO:0005506">
    <property type="term" value="F:iron ion binding"/>
    <property type="evidence" value="ECO:0007669"/>
    <property type="project" value="InterPro"/>
</dbReference>
<dbReference type="GO" id="GO:0004497">
    <property type="term" value="F:monooxygenase activity"/>
    <property type="evidence" value="ECO:0007669"/>
    <property type="project" value="UniProtKB-KW"/>
</dbReference>
<dbReference type="EMBL" id="ML995937">
    <property type="protein sequence ID" value="KAF2764143.1"/>
    <property type="molecule type" value="Genomic_DNA"/>
</dbReference>
<gene>
    <name evidence="9" type="ORF">EJ03DRAFT_302521</name>
</gene>
<accession>A0A6G1KTZ7</accession>
<evidence type="ECO:0000256" key="3">
    <source>
        <dbReference type="ARBA" id="ARBA00022723"/>
    </source>
</evidence>
<dbReference type="PRINTS" id="PR00465">
    <property type="entry name" value="EP450IV"/>
</dbReference>
<dbReference type="AlphaFoldDB" id="A0A6G1KTZ7"/>
<evidence type="ECO:0000256" key="7">
    <source>
        <dbReference type="PIRSR" id="PIRSR602403-1"/>
    </source>
</evidence>
<evidence type="ECO:0000256" key="8">
    <source>
        <dbReference type="RuleBase" id="RU000461"/>
    </source>
</evidence>
<dbReference type="Proteomes" id="UP000799436">
    <property type="component" value="Unassembled WGS sequence"/>
</dbReference>
<keyword evidence="5 7" id="KW-0408">Iron</keyword>
<evidence type="ECO:0000256" key="5">
    <source>
        <dbReference type="ARBA" id="ARBA00023004"/>
    </source>
</evidence>
<dbReference type="InterPro" id="IPR002403">
    <property type="entry name" value="Cyt_P450_E_grp-IV"/>
</dbReference>
<reference evidence="9" key="1">
    <citation type="journal article" date="2020" name="Stud. Mycol.">
        <title>101 Dothideomycetes genomes: a test case for predicting lifestyles and emergence of pathogens.</title>
        <authorList>
            <person name="Haridas S."/>
            <person name="Albert R."/>
            <person name="Binder M."/>
            <person name="Bloem J."/>
            <person name="Labutti K."/>
            <person name="Salamov A."/>
            <person name="Andreopoulos B."/>
            <person name="Baker S."/>
            <person name="Barry K."/>
            <person name="Bills G."/>
            <person name="Bluhm B."/>
            <person name="Cannon C."/>
            <person name="Castanera R."/>
            <person name="Culley D."/>
            <person name="Daum C."/>
            <person name="Ezra D."/>
            <person name="Gonzalez J."/>
            <person name="Henrissat B."/>
            <person name="Kuo A."/>
            <person name="Liang C."/>
            <person name="Lipzen A."/>
            <person name="Lutzoni F."/>
            <person name="Magnuson J."/>
            <person name="Mondo S."/>
            <person name="Nolan M."/>
            <person name="Ohm R."/>
            <person name="Pangilinan J."/>
            <person name="Park H.-J."/>
            <person name="Ramirez L."/>
            <person name="Alfaro M."/>
            <person name="Sun H."/>
            <person name="Tritt A."/>
            <person name="Yoshinaga Y."/>
            <person name="Zwiers L.-H."/>
            <person name="Turgeon B."/>
            <person name="Goodwin S."/>
            <person name="Spatafora J."/>
            <person name="Crous P."/>
            <person name="Grigoriev I."/>
        </authorList>
    </citation>
    <scope>NUCLEOTIDE SEQUENCE</scope>
    <source>
        <strain evidence="9">CBS 116005</strain>
    </source>
</reference>
<dbReference type="OrthoDB" id="1844152at2759"/>
<evidence type="ECO:0000256" key="6">
    <source>
        <dbReference type="ARBA" id="ARBA00023033"/>
    </source>
</evidence>
<keyword evidence="10" id="KW-1185">Reference proteome</keyword>
<proteinExistence type="inferred from homology"/>
<dbReference type="CDD" id="cd11041">
    <property type="entry name" value="CYP503A1-like"/>
    <property type="match status" value="1"/>
</dbReference>
<protein>
    <submittedName>
        <fullName evidence="9">Putative cytochrome P450</fullName>
    </submittedName>
</protein>
<keyword evidence="4 8" id="KW-0560">Oxidoreductase</keyword>
<dbReference type="GO" id="GO:0016705">
    <property type="term" value="F:oxidoreductase activity, acting on paired donors, with incorporation or reduction of molecular oxygen"/>
    <property type="evidence" value="ECO:0007669"/>
    <property type="project" value="InterPro"/>
</dbReference>
<dbReference type="PROSITE" id="PS00086">
    <property type="entry name" value="CYTOCHROME_P450"/>
    <property type="match status" value="1"/>
</dbReference>
<feature type="binding site" description="axial binding residue" evidence="7">
    <location>
        <position position="465"/>
    </location>
    <ligand>
        <name>heme</name>
        <dbReference type="ChEBI" id="CHEBI:30413"/>
    </ligand>
    <ligandPart>
        <name>Fe</name>
        <dbReference type="ChEBI" id="CHEBI:18248"/>
    </ligandPart>
</feature>
<keyword evidence="3 7" id="KW-0479">Metal-binding</keyword>
<evidence type="ECO:0000256" key="1">
    <source>
        <dbReference type="ARBA" id="ARBA00001971"/>
    </source>
</evidence>
<dbReference type="PANTHER" id="PTHR46206:SF6">
    <property type="entry name" value="CYTOCHROME P450 MONOOXYGENASE AN1598-RELATED"/>
    <property type="match status" value="1"/>
</dbReference>
<organism evidence="9 10">
    <name type="scientific">Teratosphaeria nubilosa</name>
    <dbReference type="NCBI Taxonomy" id="161662"/>
    <lineage>
        <taxon>Eukaryota</taxon>
        <taxon>Fungi</taxon>
        <taxon>Dikarya</taxon>
        <taxon>Ascomycota</taxon>
        <taxon>Pezizomycotina</taxon>
        <taxon>Dothideomycetes</taxon>
        <taxon>Dothideomycetidae</taxon>
        <taxon>Mycosphaerellales</taxon>
        <taxon>Teratosphaeriaceae</taxon>
        <taxon>Teratosphaeria</taxon>
    </lineage>
</organism>